<keyword evidence="1" id="KW-1133">Transmembrane helix</keyword>
<evidence type="ECO:0000256" key="1">
    <source>
        <dbReference type="SAM" id="Phobius"/>
    </source>
</evidence>
<reference evidence="2" key="1">
    <citation type="submission" date="2014-09" db="EMBL/GenBank/DDBJ databases">
        <authorList>
            <person name="Magalhaes I.L.F."/>
            <person name="Oliveira U."/>
            <person name="Santos F.R."/>
            <person name="Vidigal T.H.D.A."/>
            <person name="Brescovit A.D."/>
            <person name="Santos A.J."/>
        </authorList>
    </citation>
    <scope>NUCLEOTIDE SEQUENCE</scope>
    <source>
        <tissue evidence="2">Shoot tissue taken approximately 20 cm above the soil surface</tissue>
    </source>
</reference>
<evidence type="ECO:0000313" key="2">
    <source>
        <dbReference type="EMBL" id="JAE00712.1"/>
    </source>
</evidence>
<keyword evidence="1" id="KW-0472">Membrane</keyword>
<accession>A0A0A9EKT7</accession>
<name>A0A0A9EKT7_ARUDO</name>
<reference evidence="2" key="2">
    <citation type="journal article" date="2015" name="Data Brief">
        <title>Shoot transcriptome of the giant reed, Arundo donax.</title>
        <authorList>
            <person name="Barrero R.A."/>
            <person name="Guerrero F.D."/>
            <person name="Moolhuijzen P."/>
            <person name="Goolsby J.A."/>
            <person name="Tidwell J."/>
            <person name="Bellgard S.E."/>
            <person name="Bellgard M.I."/>
        </authorList>
    </citation>
    <scope>NUCLEOTIDE SEQUENCE</scope>
    <source>
        <tissue evidence="2">Shoot tissue taken approximately 20 cm above the soil surface</tissue>
    </source>
</reference>
<protein>
    <submittedName>
        <fullName evidence="2">Vesicle transport v-SNARE 13</fullName>
    </submittedName>
</protein>
<dbReference type="EMBL" id="GBRH01197184">
    <property type="protein sequence ID" value="JAE00712.1"/>
    <property type="molecule type" value="Transcribed_RNA"/>
</dbReference>
<organism evidence="2">
    <name type="scientific">Arundo donax</name>
    <name type="common">Giant reed</name>
    <name type="synonym">Donax arundinaceus</name>
    <dbReference type="NCBI Taxonomy" id="35708"/>
    <lineage>
        <taxon>Eukaryota</taxon>
        <taxon>Viridiplantae</taxon>
        <taxon>Streptophyta</taxon>
        <taxon>Embryophyta</taxon>
        <taxon>Tracheophyta</taxon>
        <taxon>Spermatophyta</taxon>
        <taxon>Magnoliopsida</taxon>
        <taxon>Liliopsida</taxon>
        <taxon>Poales</taxon>
        <taxon>Poaceae</taxon>
        <taxon>PACMAD clade</taxon>
        <taxon>Arundinoideae</taxon>
        <taxon>Arundineae</taxon>
        <taxon>Arundo</taxon>
    </lineage>
</organism>
<sequence>MNGLYCKTEQRSQAERLNTSNLFSTFWTVYIIGVSVTVHNMSHLKFTSLGKHITLERHTLLNKQHSDDSYHTLTDHRYAGDLPASRLNE</sequence>
<feature type="transmembrane region" description="Helical" evidence="1">
    <location>
        <begin position="22"/>
        <end position="41"/>
    </location>
</feature>
<dbReference type="AlphaFoldDB" id="A0A0A9EKT7"/>
<proteinExistence type="predicted"/>
<keyword evidence="1" id="KW-0812">Transmembrane</keyword>